<evidence type="ECO:0000259" key="14">
    <source>
        <dbReference type="SMART" id="SM00632"/>
    </source>
</evidence>
<feature type="domain" description="Glycosyl hydrolase family 13 catalytic" evidence="15">
    <location>
        <begin position="26"/>
        <end position="379"/>
    </location>
</feature>
<keyword evidence="10 12" id="KW-0326">Glycosidase</keyword>
<dbReference type="SUPFAM" id="SSF51445">
    <property type="entry name" value="(Trans)glycosidases"/>
    <property type="match status" value="1"/>
</dbReference>
<dbReference type="InterPro" id="IPR006047">
    <property type="entry name" value="GH13_cat_dom"/>
</dbReference>
<keyword evidence="8" id="KW-0106">Calcium</keyword>
<evidence type="ECO:0000256" key="4">
    <source>
        <dbReference type="ARBA" id="ARBA00012595"/>
    </source>
</evidence>
<evidence type="ECO:0000256" key="5">
    <source>
        <dbReference type="ARBA" id="ARBA00017303"/>
    </source>
</evidence>
<evidence type="ECO:0000259" key="15">
    <source>
        <dbReference type="SMART" id="SM00642"/>
    </source>
</evidence>
<dbReference type="Gene3D" id="3.20.20.80">
    <property type="entry name" value="Glycosidases"/>
    <property type="match status" value="1"/>
</dbReference>
<feature type="chain" id="PRO_5046118089" description="Alpha-amylase" evidence="13">
    <location>
        <begin position="23"/>
        <end position="482"/>
    </location>
</feature>
<evidence type="ECO:0000256" key="8">
    <source>
        <dbReference type="ARBA" id="ARBA00022837"/>
    </source>
</evidence>
<evidence type="ECO:0000313" key="17">
    <source>
        <dbReference type="Proteomes" id="UP001152321"/>
    </source>
</evidence>
<name>A0ABT6DK27_9BACT</name>
<dbReference type="Proteomes" id="UP001152321">
    <property type="component" value="Unassembled WGS sequence"/>
</dbReference>
<dbReference type="InterPro" id="IPR006048">
    <property type="entry name" value="A-amylase/branching_C"/>
</dbReference>
<keyword evidence="9 12" id="KW-0119">Carbohydrate metabolism</keyword>
<gene>
    <name evidence="16" type="ORF">NWE73_12685</name>
</gene>
<dbReference type="PRINTS" id="PR00110">
    <property type="entry name" value="ALPHAAMYLASE"/>
</dbReference>
<evidence type="ECO:0000256" key="1">
    <source>
        <dbReference type="ARBA" id="ARBA00000548"/>
    </source>
</evidence>
<sequence>MNKINVRFLILCLSFVGLSAQAAPRTVFAQLFEWPWKDIARECETYLGPAGFSAVQVSPPHEHIHWKNNPWWERYQVVSYKIESRSGNEAEFADMVRRCHRAGVDVYADAVLNHMTGFLDGIGSAGTPFTHYNYPGLYSFNDFHHCGRNGNDDIVNYHDLYEVQNCELVDLADLDTASPYVQGRMAEYLNHLLDLGVAGFRLDAAKHIPAKDLKEILGRLKRSAYVYQEVIADPEGMIKYSDYTGNGDVTAYDYPFRLGGGLKSGNLNTLFHIDQKLPASSDSIVFITNHDLERTNDYSILKFSSDDQKLYRLAQIFMLAWPYGYPQVYSGFNFASYDEGPPVDENLRTLGILNSQNQCQAPWTCEHRLPEVAAMVDFRNQTDKAFFVNNLWSNSQNQMSFNRGRIGFVAINFSNGPLSKIFQTNLPAGQYCNIVGASYNWMTHTCTQTLTVDSNGVLNGTLPPQSALVLLNRNLSSKKSSL</sequence>
<evidence type="ECO:0000256" key="9">
    <source>
        <dbReference type="ARBA" id="ARBA00023277"/>
    </source>
</evidence>
<dbReference type="SMART" id="SM00632">
    <property type="entry name" value="Aamy_C"/>
    <property type="match status" value="1"/>
</dbReference>
<dbReference type="InterPro" id="IPR006046">
    <property type="entry name" value="Alpha_amylase"/>
</dbReference>
<reference evidence="16" key="1">
    <citation type="submission" date="2022-08" db="EMBL/GenBank/DDBJ databases">
        <title>Novel Bdellovibrio Species Isolated from Svalbard: Designation Bdellovibrio svalbardensis.</title>
        <authorList>
            <person name="Mitchell R.J."/>
            <person name="Choi S.Y."/>
        </authorList>
    </citation>
    <scope>NUCLEOTIDE SEQUENCE</scope>
    <source>
        <strain evidence="16">PAP01</strain>
    </source>
</reference>
<keyword evidence="7 12" id="KW-0378">Hydrolase</keyword>
<dbReference type="InterPro" id="IPR013780">
    <property type="entry name" value="Glyco_hydro_b"/>
</dbReference>
<comment type="cofactor">
    <cofactor evidence="2">
        <name>Ca(2+)</name>
        <dbReference type="ChEBI" id="CHEBI:29108"/>
    </cofactor>
</comment>
<evidence type="ECO:0000256" key="10">
    <source>
        <dbReference type="ARBA" id="ARBA00023295"/>
    </source>
</evidence>
<dbReference type="Pfam" id="PF00128">
    <property type="entry name" value="Alpha-amylase"/>
    <property type="match status" value="1"/>
</dbReference>
<evidence type="ECO:0000313" key="16">
    <source>
        <dbReference type="EMBL" id="MDG0817229.1"/>
    </source>
</evidence>
<organism evidence="16 17">
    <name type="scientific">Bdellovibrio svalbardensis</name>
    <dbReference type="NCBI Taxonomy" id="2972972"/>
    <lineage>
        <taxon>Bacteria</taxon>
        <taxon>Pseudomonadati</taxon>
        <taxon>Bdellovibrionota</taxon>
        <taxon>Bdellovibrionia</taxon>
        <taxon>Bdellovibrionales</taxon>
        <taxon>Pseudobdellovibrionaceae</taxon>
        <taxon>Bdellovibrio</taxon>
    </lineage>
</organism>
<feature type="signal peptide" evidence="13">
    <location>
        <begin position="1"/>
        <end position="22"/>
    </location>
</feature>
<evidence type="ECO:0000256" key="3">
    <source>
        <dbReference type="ARBA" id="ARBA00008061"/>
    </source>
</evidence>
<feature type="domain" description="Alpha-amylase C-terminal" evidence="14">
    <location>
        <begin position="389"/>
        <end position="475"/>
    </location>
</feature>
<evidence type="ECO:0000256" key="12">
    <source>
        <dbReference type="RuleBase" id="RU361134"/>
    </source>
</evidence>
<dbReference type="Pfam" id="PF02806">
    <property type="entry name" value="Alpha-amylase_C"/>
    <property type="match status" value="1"/>
</dbReference>
<dbReference type="SMART" id="SM00642">
    <property type="entry name" value="Aamy"/>
    <property type="match status" value="1"/>
</dbReference>
<dbReference type="RefSeq" id="WP_277578704.1">
    <property type="nucleotide sequence ID" value="NZ_JANRMI010000003.1"/>
</dbReference>
<evidence type="ECO:0000256" key="13">
    <source>
        <dbReference type="SAM" id="SignalP"/>
    </source>
</evidence>
<dbReference type="CDD" id="cd11317">
    <property type="entry name" value="AmyAc_bac_euk_AmyA"/>
    <property type="match status" value="1"/>
</dbReference>
<dbReference type="Gene3D" id="2.60.40.1180">
    <property type="entry name" value="Golgi alpha-mannosidase II"/>
    <property type="match status" value="1"/>
</dbReference>
<keyword evidence="6" id="KW-0479">Metal-binding</keyword>
<dbReference type="InterPro" id="IPR031319">
    <property type="entry name" value="A-amylase_C"/>
</dbReference>
<accession>A0ABT6DK27</accession>
<proteinExistence type="inferred from homology"/>
<keyword evidence="17" id="KW-1185">Reference proteome</keyword>
<protein>
    <recommendedName>
        <fullName evidence="5 12">Alpha-amylase</fullName>
        <ecNumber evidence="4 12">3.2.1.1</ecNumber>
    </recommendedName>
</protein>
<keyword evidence="13" id="KW-0732">Signal</keyword>
<comment type="caution">
    <text evidence="16">The sequence shown here is derived from an EMBL/GenBank/DDBJ whole genome shotgun (WGS) entry which is preliminary data.</text>
</comment>
<dbReference type="InterPro" id="IPR017853">
    <property type="entry name" value="GH"/>
</dbReference>
<dbReference type="PANTHER" id="PTHR43447">
    <property type="entry name" value="ALPHA-AMYLASE"/>
    <property type="match status" value="1"/>
</dbReference>
<comment type="similarity">
    <text evidence="3 11">Belongs to the glycosyl hydrolase 13 family.</text>
</comment>
<comment type="catalytic activity">
    <reaction evidence="1 12">
        <text>Endohydrolysis of (1-&gt;4)-alpha-D-glucosidic linkages in polysaccharides containing three or more (1-&gt;4)-alpha-linked D-glucose units.</text>
        <dbReference type="EC" id="3.2.1.1"/>
    </reaction>
</comment>
<evidence type="ECO:0000256" key="11">
    <source>
        <dbReference type="RuleBase" id="RU003615"/>
    </source>
</evidence>
<dbReference type="EMBL" id="JANRMI010000003">
    <property type="protein sequence ID" value="MDG0817229.1"/>
    <property type="molecule type" value="Genomic_DNA"/>
</dbReference>
<dbReference type="EC" id="3.2.1.1" evidence="4 12"/>
<evidence type="ECO:0000256" key="2">
    <source>
        <dbReference type="ARBA" id="ARBA00001913"/>
    </source>
</evidence>
<dbReference type="SUPFAM" id="SSF51011">
    <property type="entry name" value="Glycosyl hydrolase domain"/>
    <property type="match status" value="1"/>
</dbReference>
<evidence type="ECO:0000256" key="7">
    <source>
        <dbReference type="ARBA" id="ARBA00022801"/>
    </source>
</evidence>
<evidence type="ECO:0000256" key="6">
    <source>
        <dbReference type="ARBA" id="ARBA00022723"/>
    </source>
</evidence>